<dbReference type="SMART" id="SM00153">
    <property type="entry name" value="VHP"/>
    <property type="match status" value="1"/>
</dbReference>
<dbReference type="GO" id="GO:0015629">
    <property type="term" value="C:actin cytoskeleton"/>
    <property type="evidence" value="ECO:0007669"/>
    <property type="project" value="TreeGrafter"/>
</dbReference>
<reference evidence="4" key="2">
    <citation type="submission" date="2022-06" db="UniProtKB">
        <authorList>
            <consortium name="EnsemblMetazoa"/>
        </authorList>
    </citation>
    <scope>IDENTIFICATION</scope>
    <source>
        <strain evidence="4">DF5081</strain>
    </source>
</reference>
<dbReference type="SUPFAM" id="SSF47050">
    <property type="entry name" value="VHP, Villin headpiece domain"/>
    <property type="match status" value="1"/>
</dbReference>
<dbReference type="Gene3D" id="1.10.950.10">
    <property type="entry name" value="Villin headpiece domain"/>
    <property type="match status" value="1"/>
</dbReference>
<dbReference type="Pfam" id="PF02209">
    <property type="entry name" value="VHP"/>
    <property type="match status" value="1"/>
</dbReference>
<dbReference type="InterPro" id="IPR007123">
    <property type="entry name" value="Gelsolin-like_dom"/>
</dbReference>
<evidence type="ECO:0000313" key="4">
    <source>
        <dbReference type="EnsemblMetazoa" id="CJA02705.1"/>
    </source>
</evidence>
<keyword evidence="5" id="KW-1185">Reference proteome</keyword>
<evidence type="ECO:0000313" key="5">
    <source>
        <dbReference type="Proteomes" id="UP000005237"/>
    </source>
</evidence>
<proteinExistence type="inferred from homology"/>
<evidence type="ECO:0000259" key="3">
    <source>
        <dbReference type="PROSITE" id="PS51089"/>
    </source>
</evidence>
<feature type="compositionally biased region" description="Basic and acidic residues" evidence="2">
    <location>
        <begin position="15"/>
        <end position="33"/>
    </location>
</feature>
<accession>A0A8R1DI88</accession>
<dbReference type="InterPro" id="IPR007122">
    <property type="entry name" value="Villin/Gelsolin"/>
</dbReference>
<dbReference type="InterPro" id="IPR003128">
    <property type="entry name" value="Villin_headpiece"/>
</dbReference>
<dbReference type="GO" id="GO:0008154">
    <property type="term" value="P:actin polymerization or depolymerization"/>
    <property type="evidence" value="ECO:0007669"/>
    <property type="project" value="TreeGrafter"/>
</dbReference>
<protein>
    <submittedName>
        <fullName evidence="4">HP domain-containing protein</fullName>
    </submittedName>
</protein>
<evidence type="ECO:0000256" key="2">
    <source>
        <dbReference type="SAM" id="MobiDB-lite"/>
    </source>
</evidence>
<dbReference type="SMART" id="SM00262">
    <property type="entry name" value="GEL"/>
    <property type="match status" value="3"/>
</dbReference>
<dbReference type="PANTHER" id="PTHR11977:SF45">
    <property type="entry name" value="SUPERVILLIN"/>
    <property type="match status" value="1"/>
</dbReference>
<evidence type="ECO:0000256" key="1">
    <source>
        <dbReference type="ARBA" id="ARBA00008418"/>
    </source>
</evidence>
<dbReference type="Pfam" id="PF00626">
    <property type="entry name" value="Gelsolin"/>
    <property type="match status" value="1"/>
</dbReference>
<dbReference type="PROSITE" id="PS51089">
    <property type="entry name" value="HP"/>
    <property type="match status" value="1"/>
</dbReference>
<dbReference type="Gene3D" id="3.40.20.10">
    <property type="entry name" value="Severin"/>
    <property type="match status" value="4"/>
</dbReference>
<feature type="compositionally biased region" description="Polar residues" evidence="2">
    <location>
        <begin position="1"/>
        <end position="14"/>
    </location>
</feature>
<dbReference type="AlphaFoldDB" id="A0A8R1DI88"/>
<dbReference type="GO" id="GO:0005737">
    <property type="term" value="C:cytoplasm"/>
    <property type="evidence" value="ECO:0007669"/>
    <property type="project" value="TreeGrafter"/>
</dbReference>
<dbReference type="GO" id="GO:0005546">
    <property type="term" value="F:phosphatidylinositol-4,5-bisphosphate binding"/>
    <property type="evidence" value="ECO:0007669"/>
    <property type="project" value="TreeGrafter"/>
</dbReference>
<dbReference type="InterPro" id="IPR036886">
    <property type="entry name" value="Villin_headpiece_dom_sf"/>
</dbReference>
<dbReference type="InterPro" id="IPR029006">
    <property type="entry name" value="ADF-H/Gelsolin-like_dom_sf"/>
</dbReference>
<dbReference type="EnsemblMetazoa" id="CJA02705.1">
    <property type="protein sequence ID" value="CJA02705.1"/>
    <property type="gene ID" value="WBGene00121909"/>
</dbReference>
<feature type="domain" description="HP" evidence="3">
    <location>
        <begin position="835"/>
        <end position="899"/>
    </location>
</feature>
<feature type="region of interest" description="Disordered" evidence="2">
    <location>
        <begin position="1"/>
        <end position="90"/>
    </location>
</feature>
<dbReference type="SUPFAM" id="SSF55753">
    <property type="entry name" value="Actin depolymerizing proteins"/>
    <property type="match status" value="3"/>
</dbReference>
<sequence>MIAQLKQSLQQNATFERRNVEKPLAEMSLKERMAALNNSANQWQQRAPRPQPPAPQRRSSSNILQDLPILQKFPPPRTRPQSLAPEKPCDITSGLKKFFGSNASSSVITSTSSSQSQSHDQSEIDLDAITANARPMLKNLSRPRAPNRKKTTQAADDRIRLEAVSINEADLVEEEEEPEKLETQEQAIAALKSAKQLLKSPTKKSPYPEVMLIQIRGVKHTDVRLVAPSMSSIHENACFVVVHQNHLLKYEGAHANILEKTKAAQLCIEIQGKSDLNCSADTIVAVTESSKSTLSKLLFCSENCNPSAEMTMTSSSEPFESTAVKLNLVFRIADDRSAQACSRRERLSVGILQSSETLIFDFGSEIYVWTGRNSSKVNAAYAMEYAKQLMDKAVKNGKAILGDSDASEDDRRPKWTLFRKIHQGVLDTLFKAKFSDWPETREVITSCKPKALFSAKKADVKTYEDVKIANQEDEVEDLVGRMLDEPEVEPILMLEDQEIDRKMHDVITEDTSLWILGGEILNQIEFTEKFDSTRCYVLRWQYRIQKSGVRRIKTGKEEERETGRSRIAFFYWLGEHTSPKQHGLCALRIKDIDRDNSPRIRVADGNEPALFLALFDGKFMVSSSSNSENPIRRFVVVGANSQETSLREVADLDAKLRSHATYIEMTPKNESGIVCGAHCSPEHARFVLSHADYLRQKAGVSGKAEIEVEGDKEGRSWINSTGRNRSMRVWRIFENEAEQTNHLSDHKDCAFSFSQQVLTETILIDVGGALWLWSEDVVTTFALKVAHRYWKGREGSARVVYKGAEPEKFQALFLKWEPFEVEHRLESRDVKELLDERCRTFSLQELKDRTNLPAGMDMRRLESYLTDDDFQKAFGTERREFYAQKAWKQNEARKRVGLF</sequence>
<reference evidence="5" key="1">
    <citation type="submission" date="2010-08" db="EMBL/GenBank/DDBJ databases">
        <authorList>
            <consortium name="Caenorhabditis japonica Sequencing Consortium"/>
            <person name="Wilson R.K."/>
        </authorList>
    </citation>
    <scope>NUCLEOTIDE SEQUENCE [LARGE SCALE GENOMIC DNA]</scope>
    <source>
        <strain evidence="5">DF5081</strain>
    </source>
</reference>
<name>A0A8R1DI88_CAEJA</name>
<dbReference type="GO" id="GO:0051014">
    <property type="term" value="P:actin filament severing"/>
    <property type="evidence" value="ECO:0007669"/>
    <property type="project" value="TreeGrafter"/>
</dbReference>
<dbReference type="GO" id="GO:0051015">
    <property type="term" value="F:actin filament binding"/>
    <property type="evidence" value="ECO:0007669"/>
    <property type="project" value="InterPro"/>
</dbReference>
<organism evidence="4 5">
    <name type="scientific">Caenorhabditis japonica</name>
    <dbReference type="NCBI Taxonomy" id="281687"/>
    <lineage>
        <taxon>Eukaryota</taxon>
        <taxon>Metazoa</taxon>
        <taxon>Ecdysozoa</taxon>
        <taxon>Nematoda</taxon>
        <taxon>Chromadorea</taxon>
        <taxon>Rhabditida</taxon>
        <taxon>Rhabditina</taxon>
        <taxon>Rhabditomorpha</taxon>
        <taxon>Rhabditoidea</taxon>
        <taxon>Rhabditidae</taxon>
        <taxon>Peloderinae</taxon>
        <taxon>Caenorhabditis</taxon>
    </lineage>
</organism>
<dbReference type="PANTHER" id="PTHR11977">
    <property type="entry name" value="VILLIN"/>
    <property type="match status" value="1"/>
</dbReference>
<comment type="similarity">
    <text evidence="1">Belongs to the villin/gelsolin family.</text>
</comment>
<dbReference type="Proteomes" id="UP000005237">
    <property type="component" value="Unassembled WGS sequence"/>
</dbReference>
<dbReference type="GO" id="GO:0051016">
    <property type="term" value="P:barbed-end actin filament capping"/>
    <property type="evidence" value="ECO:0007669"/>
    <property type="project" value="TreeGrafter"/>
</dbReference>